<reference evidence="10" key="2">
    <citation type="submission" date="2020-05" db="UniProtKB">
        <authorList>
            <consortium name="EnsemblMetazoa"/>
        </authorList>
    </citation>
    <scope>IDENTIFICATION</scope>
    <source>
        <strain evidence="10">wikel</strain>
    </source>
</reference>
<dbReference type="PANTHER" id="PTHR23330:SF10">
    <property type="entry name" value="WH2 DOMAIN-CONTAINING PROTEIN"/>
    <property type="match status" value="1"/>
</dbReference>
<dbReference type="GO" id="GO:0003779">
    <property type="term" value="F:actin binding"/>
    <property type="evidence" value="ECO:0007669"/>
    <property type="project" value="UniProtKB-KW"/>
</dbReference>
<dbReference type="EMBL" id="ABJB010027129">
    <property type="status" value="NOT_ANNOTATED_CDS"/>
    <property type="molecule type" value="Genomic_DNA"/>
</dbReference>
<accession>B7PTS8</accession>
<reference evidence="9 11" key="1">
    <citation type="submission" date="2008-03" db="EMBL/GenBank/DDBJ databases">
        <title>Annotation of Ixodes scapularis.</title>
        <authorList>
            <consortium name="Ixodes scapularis Genome Project Consortium"/>
            <person name="Caler E."/>
            <person name="Hannick L.I."/>
            <person name="Bidwell S."/>
            <person name="Joardar V."/>
            <person name="Thiagarajan M."/>
            <person name="Amedeo P."/>
            <person name="Galinsky K.J."/>
            <person name="Schobel S."/>
            <person name="Inman J."/>
            <person name="Hostetler J."/>
            <person name="Miller J."/>
            <person name="Hammond M."/>
            <person name="Megy K."/>
            <person name="Lawson D."/>
            <person name="Kodira C."/>
            <person name="Sutton G."/>
            <person name="Meyer J."/>
            <person name="Hill C.A."/>
            <person name="Birren B."/>
            <person name="Nene V."/>
            <person name="Collins F."/>
            <person name="Alarcon-Chaidez F."/>
            <person name="Wikel S."/>
            <person name="Strausberg R."/>
        </authorList>
    </citation>
    <scope>NUCLEOTIDE SEQUENCE [LARGE SCALE GENOMIC DNA]</scope>
    <source>
        <strain evidence="11">Wikel</strain>
        <strain evidence="9">Wikel colony</strain>
    </source>
</reference>
<proteinExistence type="predicted"/>
<keyword evidence="5" id="KW-0009">Actin-binding</keyword>
<dbReference type="PaxDb" id="6945-B7PTS8"/>
<evidence type="ECO:0000313" key="11">
    <source>
        <dbReference type="Proteomes" id="UP000001555"/>
    </source>
</evidence>
<evidence type="ECO:0000259" key="8">
    <source>
        <dbReference type="Pfam" id="PF15920"/>
    </source>
</evidence>
<evidence type="ECO:0000256" key="2">
    <source>
        <dbReference type="ARBA" id="ARBA00004496"/>
    </source>
</evidence>
<dbReference type="GO" id="GO:0012505">
    <property type="term" value="C:endomembrane system"/>
    <property type="evidence" value="ECO:0007669"/>
    <property type="project" value="UniProtKB-SubCell"/>
</dbReference>
<dbReference type="VEuPathDB" id="VectorBase:ISCW007897"/>
<dbReference type="VEuPathDB" id="VectorBase:ISCP_038028"/>
<keyword evidence="11" id="KW-1185">Reference proteome</keyword>
<feature type="domain" description="JMY/WHAMM N-terminal" evidence="8">
    <location>
        <begin position="4"/>
        <end position="154"/>
    </location>
</feature>
<protein>
    <submittedName>
        <fullName evidence="9 10">Whdc1 protein, putative</fullName>
    </submittedName>
</protein>
<dbReference type="STRING" id="6945.B7PTS8"/>
<feature type="compositionally biased region" description="Acidic residues" evidence="6">
    <location>
        <begin position="479"/>
        <end position="491"/>
    </location>
</feature>
<dbReference type="InParanoid" id="B7PTS8"/>
<dbReference type="EMBL" id="DS787947">
    <property type="protein sequence ID" value="EEC10000.1"/>
    <property type="molecule type" value="Genomic_DNA"/>
</dbReference>
<evidence type="ECO:0000256" key="3">
    <source>
        <dbReference type="ARBA" id="ARBA00022490"/>
    </source>
</evidence>
<sequence length="491" mass="56586">MGERQDSLEGWVAVREHLFDADLVAVPSSPRFCVAYNRVEAQFAVTYVEGERHACDGDRCARAALFSADALRDIHRQLSLVRPALESAFPLPHSRPKSPRGILGLLNLRNGDGRLLLDPSAEEVVCREMEQYLRAALEAAGKRLLFSLLFGEEDYLTDYEEDMQASWLVTRLIGQRNRMLEDQKKFGRSTFEMHALTRLQKLEVFVCQERLKLLGAQKGTRELQHSKILQLLSQESGLKCADGLKALENEVYESQLGIFDISLEMLKEEEEMLRRQKEILDQAWHQEELDDGIFYDAVEERDQLDEDSEAESSVNLSKQDRLKQRLNRLYRKRANIRNKRKACVAEHQKKVKRKEERQRHVKQHHSVQIKREETHKRLEMSRERIDSERLKTLERLREYKRVPPAILKPTSRKKEEPAKPGLNIDLSAILSARTRLKKVPDNAEDDGESQVNGHGPKDFNSVLSATLKRINMASHDPEGSDEQSDANSDFD</sequence>
<dbReference type="PANTHER" id="PTHR23330">
    <property type="entry name" value="P300 TRANSCRIPTIONAL COFACTOR JMY-RELATED"/>
    <property type="match status" value="1"/>
</dbReference>
<dbReference type="EnsemblMetazoa" id="ISCW007897-RA">
    <property type="protein sequence ID" value="ISCW007897-PA"/>
    <property type="gene ID" value="ISCW007897"/>
</dbReference>
<evidence type="ECO:0000256" key="1">
    <source>
        <dbReference type="ARBA" id="ARBA00004308"/>
    </source>
</evidence>
<dbReference type="VEuPathDB" id="VectorBase:ISCI007897"/>
<dbReference type="EMBL" id="ABJB010142303">
    <property type="status" value="NOT_ANNOTATED_CDS"/>
    <property type="molecule type" value="Genomic_DNA"/>
</dbReference>
<dbReference type="OrthoDB" id="6284683at2759"/>
<dbReference type="InterPro" id="IPR031738">
    <property type="entry name" value="JMY/WHAMM"/>
</dbReference>
<evidence type="ECO:0000259" key="7">
    <source>
        <dbReference type="Pfam" id="PF15871"/>
    </source>
</evidence>
<dbReference type="Pfam" id="PF15920">
    <property type="entry name" value="WHAMM-JMY_N"/>
    <property type="match status" value="1"/>
</dbReference>
<dbReference type="EMBL" id="ABJB010961381">
    <property type="status" value="NOT_ANNOTATED_CDS"/>
    <property type="molecule type" value="Genomic_DNA"/>
</dbReference>
<feature type="compositionally biased region" description="Basic and acidic residues" evidence="6">
    <location>
        <begin position="369"/>
        <end position="380"/>
    </location>
</feature>
<gene>
    <name evidence="9" type="ORF">IscW_ISCW007897</name>
</gene>
<evidence type="ECO:0000256" key="5">
    <source>
        <dbReference type="ARBA" id="ARBA00023203"/>
    </source>
</evidence>
<dbReference type="HOGENOM" id="CLU_012316_1_0_1"/>
<dbReference type="InterPro" id="IPR031808">
    <property type="entry name" value="JMY/WHAMM_N"/>
</dbReference>
<evidence type="ECO:0000256" key="4">
    <source>
        <dbReference type="ARBA" id="ARBA00023054"/>
    </source>
</evidence>
<name>B7PTS8_IXOSC</name>
<dbReference type="EMBL" id="ABJB010241477">
    <property type="status" value="NOT_ANNOTATED_CDS"/>
    <property type="molecule type" value="Genomic_DNA"/>
</dbReference>
<feature type="compositionally biased region" description="Basic and acidic residues" evidence="6">
    <location>
        <begin position="345"/>
        <end position="358"/>
    </location>
</feature>
<feature type="domain" description="JMY/WHAMM middle" evidence="7">
    <location>
        <begin position="169"/>
        <end position="304"/>
    </location>
</feature>
<feature type="compositionally biased region" description="Basic residues" evidence="6">
    <location>
        <begin position="359"/>
        <end position="368"/>
    </location>
</feature>
<feature type="region of interest" description="Disordered" evidence="6">
    <location>
        <begin position="440"/>
        <end position="491"/>
    </location>
</feature>
<feature type="region of interest" description="Disordered" evidence="6">
    <location>
        <begin position="345"/>
        <end position="380"/>
    </location>
</feature>
<dbReference type="Proteomes" id="UP000001555">
    <property type="component" value="Unassembled WGS sequence"/>
</dbReference>
<dbReference type="GO" id="GO:0005737">
    <property type="term" value="C:cytoplasm"/>
    <property type="evidence" value="ECO:0007669"/>
    <property type="project" value="UniProtKB-SubCell"/>
</dbReference>
<organism>
    <name type="scientific">Ixodes scapularis</name>
    <name type="common">Black-legged tick</name>
    <name type="synonym">Deer tick</name>
    <dbReference type="NCBI Taxonomy" id="6945"/>
    <lineage>
        <taxon>Eukaryota</taxon>
        <taxon>Metazoa</taxon>
        <taxon>Ecdysozoa</taxon>
        <taxon>Arthropoda</taxon>
        <taxon>Chelicerata</taxon>
        <taxon>Arachnida</taxon>
        <taxon>Acari</taxon>
        <taxon>Parasitiformes</taxon>
        <taxon>Ixodida</taxon>
        <taxon>Ixodoidea</taxon>
        <taxon>Ixodidae</taxon>
        <taxon>Ixodinae</taxon>
        <taxon>Ixodes</taxon>
    </lineage>
</organism>
<dbReference type="AlphaFoldDB" id="B7PTS8"/>
<keyword evidence="4" id="KW-0175">Coiled coil</keyword>
<comment type="subcellular location">
    <subcellularLocation>
        <location evidence="2">Cytoplasm</location>
    </subcellularLocation>
    <subcellularLocation>
        <location evidence="1">Endomembrane system</location>
    </subcellularLocation>
</comment>
<evidence type="ECO:0000256" key="6">
    <source>
        <dbReference type="SAM" id="MobiDB-lite"/>
    </source>
</evidence>
<dbReference type="Pfam" id="PF15871">
    <property type="entry name" value="JMY"/>
    <property type="match status" value="1"/>
</dbReference>
<evidence type="ECO:0000313" key="9">
    <source>
        <dbReference type="EMBL" id="EEC10000.1"/>
    </source>
</evidence>
<keyword evidence="3" id="KW-0963">Cytoplasm</keyword>
<evidence type="ECO:0000313" key="10">
    <source>
        <dbReference type="EnsemblMetazoa" id="ISCW007897-PA"/>
    </source>
</evidence>